<dbReference type="AlphaFoldDB" id="A0A7H8N7F6"/>
<gene>
    <name evidence="2" type="ORF">HUT08_13255</name>
</gene>
<dbReference type="SUPFAM" id="SSF82171">
    <property type="entry name" value="DPP6 N-terminal domain-like"/>
    <property type="match status" value="1"/>
</dbReference>
<organism evidence="2 3">
    <name type="scientific">Streptomyces buecherae</name>
    <dbReference type="NCBI Taxonomy" id="2763006"/>
    <lineage>
        <taxon>Bacteria</taxon>
        <taxon>Bacillati</taxon>
        <taxon>Actinomycetota</taxon>
        <taxon>Actinomycetes</taxon>
        <taxon>Kitasatosporales</taxon>
        <taxon>Streptomycetaceae</taxon>
        <taxon>Streptomyces</taxon>
    </lineage>
</organism>
<evidence type="ECO:0000256" key="1">
    <source>
        <dbReference type="SAM" id="MobiDB-lite"/>
    </source>
</evidence>
<dbReference type="RefSeq" id="WP_176162080.1">
    <property type="nucleotide sequence ID" value="NZ_CP054929.1"/>
</dbReference>
<reference evidence="2 3" key="1">
    <citation type="submission" date="2020-06" db="EMBL/GenBank/DDBJ databases">
        <title>Genome mining for natural products.</title>
        <authorList>
            <person name="Zhang B."/>
            <person name="Shi J."/>
            <person name="Ge H."/>
        </authorList>
    </citation>
    <scope>NUCLEOTIDE SEQUENCE [LARGE SCALE GENOMIC DNA]</scope>
    <source>
        <strain evidence="2 3">NA00687</strain>
    </source>
</reference>
<name>A0A7H8N7F6_9ACTN</name>
<evidence type="ECO:0000313" key="2">
    <source>
        <dbReference type="EMBL" id="QKW50345.1"/>
    </source>
</evidence>
<evidence type="ECO:0008006" key="4">
    <source>
        <dbReference type="Google" id="ProtNLM"/>
    </source>
</evidence>
<feature type="region of interest" description="Disordered" evidence="1">
    <location>
        <begin position="130"/>
        <end position="153"/>
    </location>
</feature>
<feature type="region of interest" description="Disordered" evidence="1">
    <location>
        <begin position="200"/>
        <end position="229"/>
    </location>
</feature>
<accession>A0A7H8N7F6</accession>
<dbReference type="Proteomes" id="UP000509303">
    <property type="component" value="Chromosome"/>
</dbReference>
<keyword evidence="3" id="KW-1185">Reference proteome</keyword>
<proteinExistence type="predicted"/>
<sequence length="333" mass="35737">MLLLNCSPARELALTALSVRDGSVVSTTSGDLPADQNPSGSYACHDGIGGYPASSALRQMFNEDYTLMAGRIAGPGGVGERAVAFEVRTGLPAGPELESGSPADAPRDSYPVFHEGDLWYIDRAGRLRSRLPENPPESARDRGPAVDADGEPLSEVSFGGGVAWRAKDSDLNESAIHPTGGYIAEHNTVWNQLQLRKRGADRDAGTPLSKSVDYGGNGPRIPRGSTEVPDCSPEFWLDSRELICSHAGKSNAQILRVRFTADLQIVRDVEPLLPETDLPSYGAVPSPDKKQIAFLAERGDKVEVYRQSLRAGSRPVRIAEAPDSGVTYLLGWN</sequence>
<protein>
    <recommendedName>
        <fullName evidence="4">PD40 domain-containing protein</fullName>
    </recommendedName>
</protein>
<dbReference type="EMBL" id="CP054929">
    <property type="protein sequence ID" value="QKW50345.1"/>
    <property type="molecule type" value="Genomic_DNA"/>
</dbReference>
<evidence type="ECO:0000313" key="3">
    <source>
        <dbReference type="Proteomes" id="UP000509303"/>
    </source>
</evidence>